<evidence type="ECO:0000313" key="9">
    <source>
        <dbReference type="Proteomes" id="UP000321058"/>
    </source>
</evidence>
<accession>A0A512NLF4</accession>
<evidence type="ECO:0000256" key="4">
    <source>
        <dbReference type="ARBA" id="ARBA00023033"/>
    </source>
</evidence>
<feature type="binding site" evidence="6">
    <location>
        <position position="225"/>
    </location>
    <ligand>
        <name>FMN</name>
        <dbReference type="ChEBI" id="CHEBI:58210"/>
    </ligand>
</feature>
<sequence>MHLVAYLKTGPTASYASAWRHPSAPLDDIWDAERYENLARLLEAARFDAGFFADGMGLPDIYKNSFADYVGRGGQLSLIDPMTVLPLMARVTRHLGLGNTISTTFNQPYHIARSLGSLDLLSRGRAAWNVVTSATNYEARNFGMDGMPPKDDRYDRADDVLEACFALWDCWDPDALVMDRKSGVFADASKIRYADHAGPYVSTRGPMSIPRSPQGRPLILQAGSSPRGRECAARWADMIFCTTATKADGIAFRADMHTRLAALGRSPVECAILPTLSVVIGETESIAREKAEYLDSLIDPELVMASSSTLLGVDLSRIETAEEAEVAAGNQGIAGSRDRMSQVAKAQGISFAQAVRKPRGLLAGTPAMIADVMEDWFTNGACDGFVLPPTVFPGTYEEFGRMVTPELQRRGLLRREYAGRTLRENLANPG</sequence>
<feature type="binding site" evidence="6">
    <location>
        <position position="154"/>
    </location>
    <ligand>
        <name>FMN</name>
        <dbReference type="ChEBI" id="CHEBI:58210"/>
    </ligand>
</feature>
<name>A0A512NLF4_9HYPH</name>
<dbReference type="InterPro" id="IPR036661">
    <property type="entry name" value="Luciferase-like_sf"/>
</dbReference>
<dbReference type="SUPFAM" id="SSF51679">
    <property type="entry name" value="Bacterial luciferase-like"/>
    <property type="match status" value="1"/>
</dbReference>
<dbReference type="GO" id="GO:0016705">
    <property type="term" value="F:oxidoreductase activity, acting on paired donors, with incorporation or reduction of molecular oxygen"/>
    <property type="evidence" value="ECO:0007669"/>
    <property type="project" value="InterPro"/>
</dbReference>
<keyword evidence="3" id="KW-0560">Oxidoreductase</keyword>
<gene>
    <name evidence="8" type="ORF">RSO01_69390</name>
</gene>
<keyword evidence="1 6" id="KW-0285">Flavoprotein</keyword>
<keyword evidence="2 6" id="KW-0288">FMN</keyword>
<keyword evidence="4 8" id="KW-0503">Monooxygenase</keyword>
<dbReference type="InterPro" id="IPR011251">
    <property type="entry name" value="Luciferase-like_dom"/>
</dbReference>
<evidence type="ECO:0000256" key="6">
    <source>
        <dbReference type="PIRSR" id="PIRSR000337-1"/>
    </source>
</evidence>
<dbReference type="PANTHER" id="PTHR30011:SF16">
    <property type="entry name" value="C2H2 FINGER DOMAIN TRANSCRIPTION FACTOR (EUROFUNG)-RELATED"/>
    <property type="match status" value="1"/>
</dbReference>
<dbReference type="PIRSF" id="PIRSF000337">
    <property type="entry name" value="NTA_MOA"/>
    <property type="match status" value="1"/>
</dbReference>
<dbReference type="GO" id="GO:0004497">
    <property type="term" value="F:monooxygenase activity"/>
    <property type="evidence" value="ECO:0007669"/>
    <property type="project" value="UniProtKB-KW"/>
</dbReference>
<reference evidence="8 9" key="1">
    <citation type="submission" date="2019-07" db="EMBL/GenBank/DDBJ databases">
        <title>Whole genome shotgun sequence of Reyranella soli NBRC 108950.</title>
        <authorList>
            <person name="Hosoyama A."/>
            <person name="Uohara A."/>
            <person name="Ohji S."/>
            <person name="Ichikawa N."/>
        </authorList>
    </citation>
    <scope>NUCLEOTIDE SEQUENCE [LARGE SCALE GENOMIC DNA]</scope>
    <source>
        <strain evidence="8 9">NBRC 108950</strain>
    </source>
</reference>
<feature type="binding site" evidence="6">
    <location>
        <position position="54"/>
    </location>
    <ligand>
        <name>FMN</name>
        <dbReference type="ChEBI" id="CHEBI:58210"/>
    </ligand>
</feature>
<protein>
    <submittedName>
        <fullName evidence="8">Monooxygenase</fullName>
    </submittedName>
</protein>
<feature type="domain" description="Luciferase-like" evidence="7">
    <location>
        <begin position="23"/>
        <end position="377"/>
    </location>
</feature>
<evidence type="ECO:0000256" key="5">
    <source>
        <dbReference type="ARBA" id="ARBA00033748"/>
    </source>
</evidence>
<evidence type="ECO:0000256" key="2">
    <source>
        <dbReference type="ARBA" id="ARBA00022643"/>
    </source>
</evidence>
<proteinExistence type="inferred from homology"/>
<dbReference type="Proteomes" id="UP000321058">
    <property type="component" value="Unassembled WGS sequence"/>
</dbReference>
<dbReference type="NCBIfam" id="TIGR03860">
    <property type="entry name" value="FMN_nitrolo"/>
    <property type="match status" value="1"/>
</dbReference>
<organism evidence="8 9">
    <name type="scientific">Reyranella soli</name>
    <dbReference type="NCBI Taxonomy" id="1230389"/>
    <lineage>
        <taxon>Bacteria</taxon>
        <taxon>Pseudomonadati</taxon>
        <taxon>Pseudomonadota</taxon>
        <taxon>Alphaproteobacteria</taxon>
        <taxon>Hyphomicrobiales</taxon>
        <taxon>Reyranellaceae</taxon>
        <taxon>Reyranella</taxon>
    </lineage>
</organism>
<dbReference type="PANTHER" id="PTHR30011">
    <property type="entry name" value="ALKANESULFONATE MONOOXYGENASE-RELATED"/>
    <property type="match status" value="1"/>
</dbReference>
<comment type="caution">
    <text evidence="8">The sequence shown here is derived from an EMBL/GenBank/DDBJ whole genome shotgun (WGS) entry which is preliminary data.</text>
</comment>
<dbReference type="Pfam" id="PF00296">
    <property type="entry name" value="Bac_luciferase"/>
    <property type="match status" value="1"/>
</dbReference>
<evidence type="ECO:0000259" key="7">
    <source>
        <dbReference type="Pfam" id="PF00296"/>
    </source>
</evidence>
<keyword evidence="9" id="KW-1185">Reference proteome</keyword>
<dbReference type="EMBL" id="BKAJ01000139">
    <property type="protein sequence ID" value="GEP59773.1"/>
    <property type="molecule type" value="Genomic_DNA"/>
</dbReference>
<dbReference type="CDD" id="cd01095">
    <property type="entry name" value="Nitrilotriacetate_monoxgenase"/>
    <property type="match status" value="1"/>
</dbReference>
<evidence type="ECO:0000256" key="3">
    <source>
        <dbReference type="ARBA" id="ARBA00023002"/>
    </source>
</evidence>
<dbReference type="Gene3D" id="3.20.20.30">
    <property type="entry name" value="Luciferase-like domain"/>
    <property type="match status" value="1"/>
</dbReference>
<evidence type="ECO:0000313" key="8">
    <source>
        <dbReference type="EMBL" id="GEP59773.1"/>
    </source>
</evidence>
<evidence type="ECO:0000256" key="1">
    <source>
        <dbReference type="ARBA" id="ARBA00022630"/>
    </source>
</evidence>
<feature type="binding site" evidence="6">
    <location>
        <position position="100"/>
    </location>
    <ligand>
        <name>FMN</name>
        <dbReference type="ChEBI" id="CHEBI:58210"/>
    </ligand>
</feature>
<dbReference type="InterPro" id="IPR051260">
    <property type="entry name" value="Diverse_substr_monoxygenases"/>
</dbReference>
<feature type="binding site" evidence="6">
    <location>
        <position position="224"/>
    </location>
    <ligand>
        <name>FMN</name>
        <dbReference type="ChEBI" id="CHEBI:58210"/>
    </ligand>
</feature>
<comment type="similarity">
    <text evidence="5">Belongs to the NtaA/SnaA/DszA monooxygenase family.</text>
</comment>
<dbReference type="InterPro" id="IPR016215">
    <property type="entry name" value="NTA_MOA"/>
</dbReference>
<dbReference type="AlphaFoldDB" id="A0A512NLF4"/>